<reference evidence="2 3" key="1">
    <citation type="submission" date="2015-04" db="EMBL/GenBank/DDBJ databases">
        <title>Complete genome sequence of Schizopora paradoxa KUC8140, a cosmopolitan wood degrader in East Asia.</title>
        <authorList>
            <consortium name="DOE Joint Genome Institute"/>
            <person name="Min B."/>
            <person name="Park H."/>
            <person name="Jang Y."/>
            <person name="Kim J.-J."/>
            <person name="Kim K.H."/>
            <person name="Pangilinan J."/>
            <person name="Lipzen A."/>
            <person name="Riley R."/>
            <person name="Grigoriev I.V."/>
            <person name="Spatafora J.W."/>
            <person name="Choi I.-G."/>
        </authorList>
    </citation>
    <scope>NUCLEOTIDE SEQUENCE [LARGE SCALE GENOMIC DNA]</scope>
    <source>
        <strain evidence="2 3">KUC8140</strain>
    </source>
</reference>
<evidence type="ECO:0000313" key="3">
    <source>
        <dbReference type="Proteomes" id="UP000053477"/>
    </source>
</evidence>
<dbReference type="AlphaFoldDB" id="A0A0H2REG2"/>
<dbReference type="Proteomes" id="UP000053477">
    <property type="component" value="Unassembled WGS sequence"/>
</dbReference>
<dbReference type="EMBL" id="KQ086033">
    <property type="protein sequence ID" value="KLO10209.1"/>
    <property type="molecule type" value="Genomic_DNA"/>
</dbReference>
<gene>
    <name evidence="2" type="ORF">SCHPADRAFT_530142</name>
</gene>
<name>A0A0H2REG2_9AGAM</name>
<keyword evidence="3" id="KW-1185">Reference proteome</keyword>
<feature type="coiled-coil region" evidence="1">
    <location>
        <begin position="71"/>
        <end position="105"/>
    </location>
</feature>
<dbReference type="InParanoid" id="A0A0H2REG2"/>
<evidence type="ECO:0000313" key="2">
    <source>
        <dbReference type="EMBL" id="KLO10209.1"/>
    </source>
</evidence>
<accession>A0A0H2REG2</accession>
<evidence type="ECO:0000256" key="1">
    <source>
        <dbReference type="SAM" id="Coils"/>
    </source>
</evidence>
<keyword evidence="1" id="KW-0175">Coiled coil</keyword>
<sequence>MLFSTSFVSILFLTESCHQRDFDLKMQTAASIARQTIALALERFGDGNKLEGDFPWSKESVDRLVDDDTEFDELKANLRIIEAVEEQLQQMLASASEASRKLREAFVTRANRDAFRNLPDEILAIILEMALGDSKSPWITNGFAGNFSLVSRHFHKVVLSMPVFWSKITSPPFRVAKATLFASRAVSPTISFSIKGVSVHGDSTEASELVRVLGMYQLAVSVSARIQRLALHFRASDWPHFKQILGACEHVSLPSLSEFKLTSPNGDLGSRIASICRNWEMPSLQKLLLRDVLPELPNSTLPQIKTLFLEANRNCSPAHMLQAEADYWATDEISEFLISLVSVEHLRIALQIVDGLEPYEDSPVMESVKTLDLRLQNTEAASSPCILHFIDFPSIESFKVELGMKDFEDLNAVLDNLQFITPPTSVTNVTVGIGREYDDSESASPVYIIGDWCERFGDVKSFKLESKRDNAHGLFAFASPFDALDVVDEEGSVMSGSAVEGVPFADAWRRPRRKVVFDTEDKVTFVDEDLSDTDSDFDF</sequence>
<proteinExistence type="predicted"/>
<organism evidence="2 3">
    <name type="scientific">Schizopora paradoxa</name>
    <dbReference type="NCBI Taxonomy" id="27342"/>
    <lineage>
        <taxon>Eukaryota</taxon>
        <taxon>Fungi</taxon>
        <taxon>Dikarya</taxon>
        <taxon>Basidiomycota</taxon>
        <taxon>Agaricomycotina</taxon>
        <taxon>Agaricomycetes</taxon>
        <taxon>Hymenochaetales</taxon>
        <taxon>Schizoporaceae</taxon>
        <taxon>Schizopora</taxon>
    </lineage>
</organism>
<protein>
    <recommendedName>
        <fullName evidence="4">F-box domain-containing protein</fullName>
    </recommendedName>
</protein>
<dbReference type="OrthoDB" id="2269034at2759"/>
<evidence type="ECO:0008006" key="4">
    <source>
        <dbReference type="Google" id="ProtNLM"/>
    </source>
</evidence>